<dbReference type="Proteomes" id="UP001387110">
    <property type="component" value="Unassembled WGS sequence"/>
</dbReference>
<protein>
    <submittedName>
        <fullName evidence="4">AtpZ/AtpI family protein</fullName>
    </submittedName>
    <submittedName>
        <fullName evidence="3">Membrane protein</fullName>
    </submittedName>
</protein>
<keyword evidence="1" id="KW-1133">Transmembrane helix</keyword>
<proteinExistence type="predicted"/>
<organism evidence="2 5">
    <name type="scientific">Exiguobacterium indicum</name>
    <dbReference type="NCBI Taxonomy" id="296995"/>
    <lineage>
        <taxon>Bacteria</taxon>
        <taxon>Bacillati</taxon>
        <taxon>Bacillota</taxon>
        <taxon>Bacilli</taxon>
        <taxon>Bacillales</taxon>
        <taxon>Bacillales Family XII. Incertae Sedis</taxon>
        <taxon>Exiguobacterium</taxon>
    </lineage>
</organism>
<evidence type="ECO:0000313" key="4">
    <source>
        <dbReference type="EMBL" id="MEI4462134.1"/>
    </source>
</evidence>
<evidence type="ECO:0000313" key="2">
    <source>
        <dbReference type="EMBL" id="KSU49890.1"/>
    </source>
</evidence>
<dbReference type="OrthoDB" id="2354215at2"/>
<reference evidence="4 7" key="3">
    <citation type="submission" date="2023-12" db="EMBL/GenBank/DDBJ databases">
        <authorList>
            <person name="Easwaran N."/>
            <person name="Lazarus H.P.S."/>
        </authorList>
    </citation>
    <scope>NUCLEOTIDE SEQUENCE [LARGE SCALE GENOMIC DNA]</scope>
    <source>
        <strain evidence="4 7">VIT-2023</strain>
    </source>
</reference>
<keyword evidence="1" id="KW-0812">Transmembrane</keyword>
<dbReference type="Proteomes" id="UP000053797">
    <property type="component" value="Unassembled WGS sequence"/>
</dbReference>
<dbReference type="GeneID" id="90838447"/>
<evidence type="ECO:0000313" key="5">
    <source>
        <dbReference type="Proteomes" id="UP000053797"/>
    </source>
</evidence>
<evidence type="ECO:0000313" key="3">
    <source>
        <dbReference type="EMBL" id="KTR28232.1"/>
    </source>
</evidence>
<comment type="caution">
    <text evidence="2">The sequence shown here is derived from an EMBL/GenBank/DDBJ whole genome shotgun (WGS) entry which is preliminary data.</text>
</comment>
<evidence type="ECO:0000313" key="7">
    <source>
        <dbReference type="Proteomes" id="UP001387110"/>
    </source>
</evidence>
<accession>A0A0V8GI40</accession>
<keyword evidence="1" id="KW-0472">Membrane</keyword>
<gene>
    <name evidence="2" type="ORF">AS033_00550</name>
    <name evidence="3" type="ORF">RSA11_02095</name>
    <name evidence="4" type="ORF">SZL87_06770</name>
</gene>
<dbReference type="EMBL" id="LDQV01000008">
    <property type="protein sequence ID" value="KTR28232.1"/>
    <property type="molecule type" value="Genomic_DNA"/>
</dbReference>
<evidence type="ECO:0000313" key="6">
    <source>
        <dbReference type="Proteomes" id="UP000072605"/>
    </source>
</evidence>
<reference evidence="3 6" key="2">
    <citation type="journal article" date="2016" name="Front. Microbiol.">
        <title>Genomic Resource of Rice Seed Associated Bacteria.</title>
        <authorList>
            <person name="Midha S."/>
            <person name="Bansal K."/>
            <person name="Sharma S."/>
            <person name="Kumar N."/>
            <person name="Patil P.P."/>
            <person name="Chaudhry V."/>
            <person name="Patil P.B."/>
        </authorList>
    </citation>
    <scope>NUCLEOTIDE SEQUENCE [LARGE SCALE GENOMIC DNA]</scope>
    <source>
        <strain evidence="3 6">RSA11</strain>
    </source>
</reference>
<evidence type="ECO:0000256" key="1">
    <source>
        <dbReference type="SAM" id="Phobius"/>
    </source>
</evidence>
<feature type="transmembrane region" description="Helical" evidence="1">
    <location>
        <begin position="45"/>
        <end position="68"/>
    </location>
</feature>
<sequence length="72" mass="7876">MRQSGLAKSMVMASQISTALAAPIVIGFLVGNYGEQQQWWEKMGATFAVFIGIFIGILCMIAMIRHLLGEKT</sequence>
<dbReference type="Proteomes" id="UP000072605">
    <property type="component" value="Unassembled WGS sequence"/>
</dbReference>
<dbReference type="EMBL" id="JBAWKY010000001">
    <property type="protein sequence ID" value="MEI4462134.1"/>
    <property type="molecule type" value="Genomic_DNA"/>
</dbReference>
<feature type="transmembrane region" description="Helical" evidence="1">
    <location>
        <begin position="12"/>
        <end position="33"/>
    </location>
</feature>
<name>A0A0V8GI40_9BACL</name>
<dbReference type="AlphaFoldDB" id="A0A0V8GI40"/>
<dbReference type="RefSeq" id="WP_023469502.1">
    <property type="nucleotide sequence ID" value="NZ_FMYN01000001.1"/>
</dbReference>
<keyword evidence="7" id="KW-1185">Reference proteome</keyword>
<dbReference type="EMBL" id="LNQL01000001">
    <property type="protein sequence ID" value="KSU49890.1"/>
    <property type="molecule type" value="Genomic_DNA"/>
</dbReference>
<reference evidence="2 5" key="1">
    <citation type="journal article" date="2015" name="Int. J. Syst. Evol. Microbiol.">
        <title>Exiguobacterium enclense sp. nov., isolated from sediment.</title>
        <authorList>
            <person name="Dastager S.G."/>
            <person name="Mawlankar R."/>
            <person name="Sonalkar V.V."/>
            <person name="Thorat M.N."/>
            <person name="Mual P."/>
            <person name="Verma A."/>
            <person name="Krishnamurthi S."/>
            <person name="Tang S.K."/>
            <person name="Li W.J."/>
        </authorList>
    </citation>
    <scope>NUCLEOTIDE SEQUENCE [LARGE SCALE GENOMIC DNA]</scope>
    <source>
        <strain evidence="2 5">NIO-1109</strain>
    </source>
</reference>